<gene>
    <name evidence="3" type="ORF">A4G17_00635</name>
    <name evidence="4" type="ORF">EDC49_1098</name>
</gene>
<evidence type="ECO:0000313" key="3">
    <source>
        <dbReference type="EMBL" id="QIM64056.1"/>
    </source>
</evidence>
<dbReference type="Proteomes" id="UP000276901">
    <property type="component" value="Unassembled WGS sequence"/>
</dbReference>
<feature type="transmembrane region" description="Helical" evidence="1">
    <location>
        <begin position="12"/>
        <end position="31"/>
    </location>
</feature>
<dbReference type="SUPFAM" id="SSF52833">
    <property type="entry name" value="Thioredoxin-like"/>
    <property type="match status" value="1"/>
</dbReference>
<organism evidence="3 6">
    <name type="scientific">Frederiksenia canicola</name>
    <dbReference type="NCBI Taxonomy" id="123824"/>
    <lineage>
        <taxon>Bacteria</taxon>
        <taxon>Pseudomonadati</taxon>
        <taxon>Pseudomonadota</taxon>
        <taxon>Gammaproteobacteria</taxon>
        <taxon>Pasteurellales</taxon>
        <taxon>Pasteurellaceae</taxon>
        <taxon>Frederiksenia</taxon>
    </lineage>
</organism>
<dbReference type="KEGG" id="fcl:A4G17_00635"/>
<dbReference type="Pfam" id="PF00578">
    <property type="entry name" value="AhpC-TSA"/>
    <property type="match status" value="1"/>
</dbReference>
<dbReference type="GO" id="GO:0016209">
    <property type="term" value="F:antioxidant activity"/>
    <property type="evidence" value="ECO:0007669"/>
    <property type="project" value="InterPro"/>
</dbReference>
<reference evidence="4 5" key="2">
    <citation type="submission" date="2018-11" db="EMBL/GenBank/DDBJ databases">
        <title>Genomic Encyclopedia of Type Strains, Phase IV (KMG-IV): sequencing the most valuable type-strain genomes for metagenomic binning, comparative biology and taxonomic classification.</title>
        <authorList>
            <person name="Goeker M."/>
        </authorList>
    </citation>
    <scope>NUCLEOTIDE SEQUENCE [LARGE SCALE GENOMIC DNA]</scope>
    <source>
        <strain evidence="4 5">DSM 25797</strain>
    </source>
</reference>
<dbReference type="GO" id="GO:0016853">
    <property type="term" value="F:isomerase activity"/>
    <property type="evidence" value="ECO:0007669"/>
    <property type="project" value="UniProtKB-KW"/>
</dbReference>
<evidence type="ECO:0000259" key="2">
    <source>
        <dbReference type="PROSITE" id="PS51352"/>
    </source>
</evidence>
<evidence type="ECO:0000313" key="6">
    <source>
        <dbReference type="Proteomes" id="UP000502287"/>
    </source>
</evidence>
<accession>A0AAE6X4K8</accession>
<dbReference type="PROSITE" id="PS51352">
    <property type="entry name" value="THIOREDOXIN_2"/>
    <property type="match status" value="1"/>
</dbReference>
<sequence>MNKSAFLKRFLRNFFLYGGLFIVLSVAVDWYRKPTAPAQFAQQVLNDIHQQPKILAQLSHNKPMLLYFWGSWCGFCEYTSPAVQQLADSGIEVLGVALKSGSNEAVQNYLTQNGYSFPTLNDPTGEFSKSWDIQATPTILLIKDGKIQHYTTGLTSYWGLKVRLWLANL</sequence>
<protein>
    <submittedName>
        <fullName evidence="3 4">Thioredoxin</fullName>
    </submittedName>
</protein>
<feature type="domain" description="Thioredoxin" evidence="2">
    <location>
        <begin position="34"/>
        <end position="169"/>
    </location>
</feature>
<dbReference type="InterPro" id="IPR000866">
    <property type="entry name" value="AhpC/TSA"/>
</dbReference>
<dbReference type="EMBL" id="CP015029">
    <property type="protein sequence ID" value="QIM64056.1"/>
    <property type="molecule type" value="Genomic_DNA"/>
</dbReference>
<dbReference type="RefSeq" id="WP_207948554.1">
    <property type="nucleotide sequence ID" value="NZ_CP015029.1"/>
</dbReference>
<dbReference type="PANTHER" id="PTHR42852:SF17">
    <property type="entry name" value="THIOREDOXIN-LIKE PROTEIN HI_1115"/>
    <property type="match status" value="1"/>
</dbReference>
<dbReference type="CDD" id="cd03011">
    <property type="entry name" value="TlpA_like_ScsD_MtbDsbE"/>
    <property type="match status" value="1"/>
</dbReference>
<dbReference type="Gene3D" id="3.40.30.10">
    <property type="entry name" value="Glutaredoxin"/>
    <property type="match status" value="1"/>
</dbReference>
<evidence type="ECO:0000313" key="4">
    <source>
        <dbReference type="EMBL" id="RPE93586.1"/>
    </source>
</evidence>
<dbReference type="InterPro" id="IPR036249">
    <property type="entry name" value="Thioredoxin-like_sf"/>
</dbReference>
<reference evidence="3 6" key="1">
    <citation type="submission" date="2016-03" db="EMBL/GenBank/DDBJ databases">
        <authorList>
            <person name="Hansen M.J."/>
            <person name="Bojesen A.M."/>
            <person name="Planet P."/>
        </authorList>
    </citation>
    <scope>NUCLEOTIDE SEQUENCE [LARGE SCALE GENOMIC DNA]</scope>
    <source>
        <strain evidence="3 6">HPA 21</strain>
    </source>
</reference>
<dbReference type="EMBL" id="RKQT01000002">
    <property type="protein sequence ID" value="RPE93586.1"/>
    <property type="molecule type" value="Genomic_DNA"/>
</dbReference>
<proteinExistence type="predicted"/>
<evidence type="ECO:0000256" key="1">
    <source>
        <dbReference type="SAM" id="Phobius"/>
    </source>
</evidence>
<dbReference type="Proteomes" id="UP000502287">
    <property type="component" value="Chromosome"/>
</dbReference>
<dbReference type="GO" id="GO:0016491">
    <property type="term" value="F:oxidoreductase activity"/>
    <property type="evidence" value="ECO:0007669"/>
    <property type="project" value="InterPro"/>
</dbReference>
<dbReference type="PANTHER" id="PTHR42852">
    <property type="entry name" value="THIOL:DISULFIDE INTERCHANGE PROTEIN DSBE"/>
    <property type="match status" value="1"/>
</dbReference>
<evidence type="ECO:0000313" key="5">
    <source>
        <dbReference type="Proteomes" id="UP000276901"/>
    </source>
</evidence>
<keyword evidence="5" id="KW-1185">Reference proteome</keyword>
<keyword evidence="4" id="KW-0413">Isomerase</keyword>
<keyword evidence="1" id="KW-0472">Membrane</keyword>
<keyword evidence="1" id="KW-0812">Transmembrane</keyword>
<name>A0AAE6X4K8_9PAST</name>
<dbReference type="AlphaFoldDB" id="A0AAE6X4K8"/>
<dbReference type="InterPro" id="IPR013766">
    <property type="entry name" value="Thioredoxin_domain"/>
</dbReference>
<dbReference type="InterPro" id="IPR050553">
    <property type="entry name" value="Thioredoxin_ResA/DsbE_sf"/>
</dbReference>
<keyword evidence="1" id="KW-1133">Transmembrane helix</keyword>